<evidence type="ECO:0000256" key="1">
    <source>
        <dbReference type="SAM" id="SignalP"/>
    </source>
</evidence>
<dbReference type="Proteomes" id="UP000029922">
    <property type="component" value="Unassembled WGS sequence"/>
</dbReference>
<dbReference type="EMBL" id="JRPD02000003">
    <property type="protein sequence ID" value="TLE01114.1"/>
    <property type="molecule type" value="Genomic_DNA"/>
</dbReference>
<dbReference type="AlphaFoldDB" id="A0A377PUL4"/>
<dbReference type="RefSeq" id="WP_081955557.1">
    <property type="nucleotide sequence ID" value="NZ_FZML01000005.1"/>
</dbReference>
<dbReference type="InterPro" id="IPR011250">
    <property type="entry name" value="OMP/PagP_B-barrel"/>
</dbReference>
<dbReference type="SUPFAM" id="SSF56925">
    <property type="entry name" value="OMPA-like"/>
    <property type="match status" value="1"/>
</dbReference>
<evidence type="ECO:0000313" key="4">
    <source>
        <dbReference type="Proteomes" id="UP000029922"/>
    </source>
</evidence>
<evidence type="ECO:0000313" key="5">
    <source>
        <dbReference type="Proteomes" id="UP000255139"/>
    </source>
</evidence>
<dbReference type="InterPro" id="IPR002718">
    <property type="entry name" value="OMP_Helicobacter"/>
</dbReference>
<sequence>MKIIKYLVVSGLISVTLSNVALAEEKSGVFAGGHVGIVALGWSIYNNGTKNKDLSQHVATFNAGLQAGYQKFFSPMLGVRGYLSYDLSVNAKFSKVNNRFGFHNFALNADALVNFINSDSWTLGAFIGFGLAYGITVDSGNKFKNEKYNGFNIPINLGVATTFGSHKVEIGGKIQTLAAKFTRGNTKLATNPHTIYVGYSYIF</sequence>
<evidence type="ECO:0000313" key="3">
    <source>
        <dbReference type="EMBL" id="TLE01114.1"/>
    </source>
</evidence>
<keyword evidence="5" id="KW-1185">Reference proteome</keyword>
<organism evidence="2 5">
    <name type="scientific">Helicobacter muridarum</name>
    <dbReference type="NCBI Taxonomy" id="216"/>
    <lineage>
        <taxon>Bacteria</taxon>
        <taxon>Pseudomonadati</taxon>
        <taxon>Campylobacterota</taxon>
        <taxon>Epsilonproteobacteria</taxon>
        <taxon>Campylobacterales</taxon>
        <taxon>Helicobacteraceae</taxon>
        <taxon>Helicobacter</taxon>
    </lineage>
</organism>
<dbReference type="PRINTS" id="PR01776">
    <property type="entry name" value="HPOMPFAMILY"/>
</dbReference>
<gene>
    <name evidence="3" type="ORF">LS73_002235</name>
    <name evidence="2" type="ORF">NCTC12714_00771</name>
</gene>
<proteinExistence type="predicted"/>
<evidence type="ECO:0000313" key="2">
    <source>
        <dbReference type="EMBL" id="STQ85981.1"/>
    </source>
</evidence>
<protein>
    <submittedName>
        <fullName evidence="3">Outer membrane beta-barrel protein</fullName>
    </submittedName>
    <submittedName>
        <fullName evidence="2">Outer membrane protein</fullName>
    </submittedName>
</protein>
<dbReference type="Proteomes" id="UP000255139">
    <property type="component" value="Unassembled WGS sequence"/>
</dbReference>
<dbReference type="Pfam" id="PF01856">
    <property type="entry name" value="HP_OMP"/>
    <property type="match status" value="1"/>
</dbReference>
<dbReference type="EMBL" id="UGJE01000002">
    <property type="protein sequence ID" value="STQ85981.1"/>
    <property type="molecule type" value="Genomic_DNA"/>
</dbReference>
<name>A0A377PUL4_9HELI</name>
<keyword evidence="1" id="KW-0732">Signal</keyword>
<accession>A0A377PUL4</accession>
<dbReference type="OrthoDB" id="5329771at2"/>
<reference evidence="2 5" key="2">
    <citation type="submission" date="2018-06" db="EMBL/GenBank/DDBJ databases">
        <authorList>
            <consortium name="Pathogen Informatics"/>
            <person name="Doyle S."/>
        </authorList>
    </citation>
    <scope>NUCLEOTIDE SEQUENCE [LARGE SCALE GENOMIC DNA]</scope>
    <source>
        <strain evidence="2 5">NCTC12714</strain>
    </source>
</reference>
<dbReference type="Gene3D" id="2.40.160.20">
    <property type="match status" value="1"/>
</dbReference>
<feature type="chain" id="PRO_5036333011" evidence="1">
    <location>
        <begin position="24"/>
        <end position="203"/>
    </location>
</feature>
<feature type="signal peptide" evidence="1">
    <location>
        <begin position="1"/>
        <end position="23"/>
    </location>
</feature>
<reference evidence="3 4" key="1">
    <citation type="journal article" date="2014" name="Genome Announc.">
        <title>Draft genome sequences of eight enterohepatic helicobacter species isolated from both laboratory and wild rodents.</title>
        <authorList>
            <person name="Sheh A."/>
            <person name="Shen Z."/>
            <person name="Fox J.G."/>
        </authorList>
    </citation>
    <scope>NUCLEOTIDE SEQUENCE [LARGE SCALE GENOMIC DNA]</scope>
    <source>
        <strain evidence="3 4">ST1</strain>
    </source>
</reference>